<evidence type="ECO:0000313" key="2">
    <source>
        <dbReference type="Proteomes" id="UP000191663"/>
    </source>
</evidence>
<gene>
    <name evidence="1" type="ORF">BXT86_05755</name>
</gene>
<protein>
    <submittedName>
        <fullName evidence="1">Uncharacterized protein</fullName>
    </submittedName>
</protein>
<evidence type="ECO:0000313" key="1">
    <source>
        <dbReference type="EMBL" id="OPX17571.1"/>
    </source>
</evidence>
<proteinExistence type="predicted"/>
<name>A0A1V4QEZ2_UNCW3</name>
<dbReference type="EMBL" id="MUKB01000106">
    <property type="protein sequence ID" value="OPX17571.1"/>
    <property type="molecule type" value="Genomic_DNA"/>
</dbReference>
<dbReference type="AlphaFoldDB" id="A0A1V4QEZ2"/>
<reference evidence="2" key="1">
    <citation type="submission" date="2017-01" db="EMBL/GenBank/DDBJ databases">
        <title>Novel pathways for hydrocarbon cycling and metabolic interdependencies in hydrothermal sediment communities.</title>
        <authorList>
            <person name="Dombrowski N."/>
            <person name="Seitz K."/>
            <person name="Teske A."/>
            <person name="Baker B."/>
        </authorList>
    </citation>
    <scope>NUCLEOTIDE SEQUENCE [LARGE SCALE GENOMIC DNA]</scope>
</reference>
<dbReference type="Proteomes" id="UP000191663">
    <property type="component" value="Unassembled WGS sequence"/>
</dbReference>
<comment type="caution">
    <text evidence="1">The sequence shown here is derived from an EMBL/GenBank/DDBJ whole genome shotgun (WGS) entry which is preliminary data.</text>
</comment>
<sequence length="85" mass="9639">TQLRAGVVRPEIIIPSSEEFYQIKKTDNEYKVIWGKNYGKLGRIEGSPFQGRVSSGTVTWLCDLVCKDGEKITVPCSNLMRIWGF</sequence>
<accession>A0A1V4QEZ2</accession>
<organism evidence="1 2">
    <name type="scientific">candidate division WOR-3 bacterium 4484_100</name>
    <dbReference type="NCBI Taxonomy" id="1936077"/>
    <lineage>
        <taxon>Bacteria</taxon>
        <taxon>Bacteria division WOR-3</taxon>
    </lineage>
</organism>
<feature type="non-terminal residue" evidence="1">
    <location>
        <position position="1"/>
    </location>
</feature>